<dbReference type="InterPro" id="IPR001461">
    <property type="entry name" value="Aspartic_peptidase_A1"/>
</dbReference>
<dbReference type="STRING" id="139825.A0A401GWK0"/>
<keyword evidence="5" id="KW-0378">Hydrolase</keyword>
<dbReference type="GeneID" id="38783061"/>
<dbReference type="InterPro" id="IPR001969">
    <property type="entry name" value="Aspartic_peptidase_AS"/>
</dbReference>
<sequence length="490" mass="50426">MYYFLPLSLTALVVSTLAPDVIAAPRPYVPVGQSISLLRRPKPQQDFATRAANLKRRRLALEAKYGVGSYKNKKRGSSGNTLLVNQGADADFYGSIAVGTPPVSFNVILDTGSADLWLAGDTTNGSASNVPSGIPLFDPSASSTFQSLGKAFEIQYQSGTALGVLGQDTVQMAGFQVSAQEFAVVTEVSQGMLNAPVSGLMGLAWQQIASSGATPFWEALQQTSGALSEPLMAFQLTRFDNNTRVVPQSGLEPGGTFTLGGVDSSLYTGDIDYQDIPSGETGYWMQQLTGLTSQGKNVTLPSGSSSFAAIDTGTTLVGGPASVIAAIYAEIPGSAPGTGNLQNFYTYPCSTSVNVTLTFGASAIAWPISPADFAFEQASSGTCVGAFFAVDVQGSSAPAWIVGDTFLKNVYAVFRASPASVGFARLSNTALAMNGVNSATPSATVGSAAATASATAKSTHNGSSSGAESSLRARSAVVVLAGLVVGWVLL</sequence>
<proteinExistence type="inferred from homology"/>
<dbReference type="Pfam" id="PF00026">
    <property type="entry name" value="Asp"/>
    <property type="match status" value="1"/>
</dbReference>
<evidence type="ECO:0000256" key="1">
    <source>
        <dbReference type="ARBA" id="ARBA00007447"/>
    </source>
</evidence>
<name>A0A401GWK0_9APHY</name>
<dbReference type="Gene3D" id="2.40.70.10">
    <property type="entry name" value="Acid Proteases"/>
    <property type="match status" value="2"/>
</dbReference>
<evidence type="ECO:0000256" key="3">
    <source>
        <dbReference type="PIRSR" id="PIRSR601461-1"/>
    </source>
</evidence>
<dbReference type="PROSITE" id="PS51767">
    <property type="entry name" value="PEPTIDASE_A1"/>
    <property type="match status" value="1"/>
</dbReference>
<dbReference type="PRINTS" id="PR00792">
    <property type="entry name" value="PEPSIN"/>
</dbReference>
<dbReference type="SUPFAM" id="SSF50630">
    <property type="entry name" value="Acid proteases"/>
    <property type="match status" value="1"/>
</dbReference>
<dbReference type="PROSITE" id="PS00141">
    <property type="entry name" value="ASP_PROTEASE"/>
    <property type="match status" value="1"/>
</dbReference>
<evidence type="ECO:0000313" key="8">
    <source>
        <dbReference type="EMBL" id="GBE86144.1"/>
    </source>
</evidence>
<feature type="signal peptide" evidence="6">
    <location>
        <begin position="1"/>
        <end position="23"/>
    </location>
</feature>
<dbReference type="GO" id="GO:0004190">
    <property type="term" value="F:aspartic-type endopeptidase activity"/>
    <property type="evidence" value="ECO:0007669"/>
    <property type="project" value="UniProtKB-KW"/>
</dbReference>
<keyword evidence="2 5" id="KW-0064">Aspartyl protease</keyword>
<feature type="active site" evidence="3">
    <location>
        <position position="311"/>
    </location>
</feature>
<dbReference type="Proteomes" id="UP000287166">
    <property type="component" value="Unassembled WGS sequence"/>
</dbReference>
<dbReference type="InterPro" id="IPR021109">
    <property type="entry name" value="Peptidase_aspartic_dom_sf"/>
</dbReference>
<dbReference type="RefSeq" id="XP_027617057.1">
    <property type="nucleotide sequence ID" value="XM_027761256.1"/>
</dbReference>
<comment type="caution">
    <text evidence="8">The sequence shown here is derived from an EMBL/GenBank/DDBJ whole genome shotgun (WGS) entry which is preliminary data.</text>
</comment>
<keyword evidence="6" id="KW-0732">Signal</keyword>
<dbReference type="InterPro" id="IPR033121">
    <property type="entry name" value="PEPTIDASE_A1"/>
</dbReference>
<evidence type="ECO:0000256" key="2">
    <source>
        <dbReference type="ARBA" id="ARBA00022750"/>
    </source>
</evidence>
<evidence type="ECO:0000256" key="4">
    <source>
        <dbReference type="PIRSR" id="PIRSR601461-2"/>
    </source>
</evidence>
<feature type="chain" id="PRO_5019161392" evidence="6">
    <location>
        <begin position="24"/>
        <end position="490"/>
    </location>
</feature>
<dbReference type="InterPro" id="IPR034164">
    <property type="entry name" value="Pepsin-like_dom"/>
</dbReference>
<keyword evidence="5 8" id="KW-0645">Protease</keyword>
<dbReference type="OrthoDB" id="771136at2759"/>
<reference evidence="8 9" key="1">
    <citation type="journal article" date="2018" name="Sci. Rep.">
        <title>Genome sequence of the cauliflower mushroom Sparassis crispa (Hanabiratake) and its association with beneficial usage.</title>
        <authorList>
            <person name="Kiyama R."/>
            <person name="Furutani Y."/>
            <person name="Kawaguchi K."/>
            <person name="Nakanishi T."/>
        </authorList>
    </citation>
    <scope>NUCLEOTIDE SEQUENCE [LARGE SCALE GENOMIC DNA]</scope>
</reference>
<organism evidence="8 9">
    <name type="scientific">Sparassis crispa</name>
    <dbReference type="NCBI Taxonomy" id="139825"/>
    <lineage>
        <taxon>Eukaryota</taxon>
        <taxon>Fungi</taxon>
        <taxon>Dikarya</taxon>
        <taxon>Basidiomycota</taxon>
        <taxon>Agaricomycotina</taxon>
        <taxon>Agaricomycetes</taxon>
        <taxon>Polyporales</taxon>
        <taxon>Sparassidaceae</taxon>
        <taxon>Sparassis</taxon>
    </lineage>
</organism>
<accession>A0A401GWK0</accession>
<comment type="similarity">
    <text evidence="1 5">Belongs to the peptidase A1 family.</text>
</comment>
<keyword evidence="9" id="KW-1185">Reference proteome</keyword>
<dbReference type="AlphaFoldDB" id="A0A401GWK0"/>
<evidence type="ECO:0000313" key="9">
    <source>
        <dbReference type="Proteomes" id="UP000287166"/>
    </source>
</evidence>
<dbReference type="PANTHER" id="PTHR47966:SF6">
    <property type="entry name" value="PEPTIDASE A1 DOMAIN-CONTAINING PROTEIN"/>
    <property type="match status" value="1"/>
</dbReference>
<dbReference type="CDD" id="cd05471">
    <property type="entry name" value="pepsin_like"/>
    <property type="match status" value="1"/>
</dbReference>
<dbReference type="GO" id="GO:0006508">
    <property type="term" value="P:proteolysis"/>
    <property type="evidence" value="ECO:0007669"/>
    <property type="project" value="UniProtKB-KW"/>
</dbReference>
<dbReference type="FunFam" id="2.40.70.10:FF:000008">
    <property type="entry name" value="Cathepsin D"/>
    <property type="match status" value="1"/>
</dbReference>
<gene>
    <name evidence="8" type="ORF">SCP_0900210</name>
</gene>
<dbReference type="FunCoup" id="A0A401GWK0">
    <property type="interactions" value="50"/>
</dbReference>
<keyword evidence="4" id="KW-1015">Disulfide bond</keyword>
<feature type="domain" description="Peptidase A1" evidence="7">
    <location>
        <begin position="92"/>
        <end position="424"/>
    </location>
</feature>
<dbReference type="EMBL" id="BFAD01000009">
    <property type="protein sequence ID" value="GBE86144.1"/>
    <property type="molecule type" value="Genomic_DNA"/>
</dbReference>
<evidence type="ECO:0000259" key="7">
    <source>
        <dbReference type="PROSITE" id="PS51767"/>
    </source>
</evidence>
<feature type="disulfide bond" evidence="4">
    <location>
        <begin position="349"/>
        <end position="383"/>
    </location>
</feature>
<dbReference type="InParanoid" id="A0A401GWK0"/>
<dbReference type="PANTHER" id="PTHR47966">
    <property type="entry name" value="BETA-SITE APP-CLEAVING ENZYME, ISOFORM A-RELATED"/>
    <property type="match status" value="1"/>
</dbReference>
<protein>
    <submittedName>
        <fullName evidence="8">Aspartic protease</fullName>
    </submittedName>
</protein>
<evidence type="ECO:0000256" key="5">
    <source>
        <dbReference type="RuleBase" id="RU000454"/>
    </source>
</evidence>
<feature type="active site" evidence="3">
    <location>
        <position position="110"/>
    </location>
</feature>
<evidence type="ECO:0000256" key="6">
    <source>
        <dbReference type="SAM" id="SignalP"/>
    </source>
</evidence>